<dbReference type="Proteomes" id="UP000619761">
    <property type="component" value="Unassembled WGS sequence"/>
</dbReference>
<accession>A0ABQ3AR56</accession>
<dbReference type="RefSeq" id="WP_189415041.1">
    <property type="nucleotide sequence ID" value="NZ_BMYZ01000001.1"/>
</dbReference>
<feature type="signal peptide" evidence="1">
    <location>
        <begin position="1"/>
        <end position="25"/>
    </location>
</feature>
<gene>
    <name evidence="2" type="ORF">GCM10011613_01050</name>
</gene>
<proteinExistence type="predicted"/>
<evidence type="ECO:0000313" key="3">
    <source>
        <dbReference type="Proteomes" id="UP000619761"/>
    </source>
</evidence>
<protein>
    <submittedName>
        <fullName evidence="2">Uncharacterized protein</fullName>
    </submittedName>
</protein>
<name>A0ABQ3AR56_9GAMM</name>
<comment type="caution">
    <text evidence="2">The sequence shown here is derived from an EMBL/GenBank/DDBJ whole genome shotgun (WGS) entry which is preliminary data.</text>
</comment>
<organism evidence="2 3">
    <name type="scientific">Cellvibrio zantedeschiae</name>
    <dbReference type="NCBI Taxonomy" id="1237077"/>
    <lineage>
        <taxon>Bacteria</taxon>
        <taxon>Pseudomonadati</taxon>
        <taxon>Pseudomonadota</taxon>
        <taxon>Gammaproteobacteria</taxon>
        <taxon>Cellvibrionales</taxon>
        <taxon>Cellvibrionaceae</taxon>
        <taxon>Cellvibrio</taxon>
    </lineage>
</organism>
<reference evidence="3" key="1">
    <citation type="journal article" date="2019" name="Int. J. Syst. Evol. Microbiol.">
        <title>The Global Catalogue of Microorganisms (GCM) 10K type strain sequencing project: providing services to taxonomists for standard genome sequencing and annotation.</title>
        <authorList>
            <consortium name="The Broad Institute Genomics Platform"/>
            <consortium name="The Broad Institute Genome Sequencing Center for Infectious Disease"/>
            <person name="Wu L."/>
            <person name="Ma J."/>
        </authorList>
    </citation>
    <scope>NUCLEOTIDE SEQUENCE [LARGE SCALE GENOMIC DNA]</scope>
    <source>
        <strain evidence="3">KCTC 32239</strain>
    </source>
</reference>
<feature type="chain" id="PRO_5045317281" evidence="1">
    <location>
        <begin position="26"/>
        <end position="269"/>
    </location>
</feature>
<evidence type="ECO:0000313" key="2">
    <source>
        <dbReference type="EMBL" id="GGY61445.1"/>
    </source>
</evidence>
<dbReference type="EMBL" id="BMYZ01000001">
    <property type="protein sequence ID" value="GGY61445.1"/>
    <property type="molecule type" value="Genomic_DNA"/>
</dbReference>
<sequence length="269" mass="29235">MKSFQLIRTFLFSAFLLLWPSYATATESPLVTLPRLVSCSIDDVNNVHLSLDATGTPLTAGVSVYAGTRECDLSTSGPALKQPDGSWLFAWQDDLLNQAYRLKIMRTGSNYHVSVTPAACGALKLPAQAVLSPQAKGCKTAVDRHQAFVQFWRSLRDIIAKEDGTALEHLSLPQVEFVEGPDIIKAPASVMRDGARCLPDIGGDVNPITIRELLATTDTPRLDMPPLSNRSDEEVNLAGAMTAVWTPLGWRIQGLNSSPAVMGRCLEKE</sequence>
<evidence type="ECO:0000256" key="1">
    <source>
        <dbReference type="SAM" id="SignalP"/>
    </source>
</evidence>
<keyword evidence="1" id="KW-0732">Signal</keyword>
<keyword evidence="3" id="KW-1185">Reference proteome</keyword>